<feature type="transmembrane region" description="Helical" evidence="7">
    <location>
        <begin position="163"/>
        <end position="184"/>
    </location>
</feature>
<dbReference type="PROSITE" id="PS50893">
    <property type="entry name" value="ABC_TRANSPORTER_2"/>
    <property type="match status" value="1"/>
</dbReference>
<dbReference type="InterPro" id="IPR017871">
    <property type="entry name" value="ABC_transporter-like_CS"/>
</dbReference>
<organism evidence="10 11">
    <name type="scientific">Effrenium voratum</name>
    <dbReference type="NCBI Taxonomy" id="2562239"/>
    <lineage>
        <taxon>Eukaryota</taxon>
        <taxon>Sar</taxon>
        <taxon>Alveolata</taxon>
        <taxon>Dinophyceae</taxon>
        <taxon>Suessiales</taxon>
        <taxon>Symbiodiniaceae</taxon>
        <taxon>Effrenium</taxon>
    </lineage>
</organism>
<sequence length="597" mass="62766">MNTQSTINSQLGSARRALRGNLVAIGFFSGIVNLLMLTGPIFMLQIYDRVLTSQNINTLVALSALMAGLYLFMGLIDAARSRVLVATGHRFEQRLTATAFNATLSAPKPGQTPGYASSAIRDVEQIRSFLSSPGATALFDLPWIPVYLGLVFALHFWLGMVGIVGAVVLLAIAVSTDLIVRASTRVQAEHSSKRTRLAEAGRRNAELVRAMGMQGHLTGAWQGLNDRYLAASARSANTVNLSSSITKTFRLALQSAILAVAAYLAINNLISAGSMIAASSIMSRGLQPIETLVGGWRGLVGAQRAWRQLRSGLSNESSSDRISLPKMARSLTVDGVVAVPPGTNTPVLKNVAFNLEAGEALAVVGPTGGGKSSLARTLVASWSAVKGSVCLDGVPIDQYRPEELGPQIGFLPQDVELFDGTIAQNIARFDPEAKDEAVIAAAKAAGVHELVSGLKEGYGAEVGERGAALSGGQRQRIALARALYGNPFLVVLDEPNSNLDTEGEAALNHAILAAKARGAIVVVIAHRASVLGAVDKILVIEEGRSVDFGPRAEVMNRMRNRNQEAVRPTRPAANGFGPSISGNIRSSVGTAAPAANG</sequence>
<dbReference type="SMART" id="SM00382">
    <property type="entry name" value="AAA"/>
    <property type="match status" value="1"/>
</dbReference>
<dbReference type="GO" id="GO:0016020">
    <property type="term" value="C:membrane"/>
    <property type="evidence" value="ECO:0007669"/>
    <property type="project" value="UniProtKB-SubCell"/>
</dbReference>
<dbReference type="PROSITE" id="PS50929">
    <property type="entry name" value="ABC_TM1F"/>
    <property type="match status" value="1"/>
</dbReference>
<keyword evidence="6 7" id="KW-0472">Membrane</keyword>
<dbReference type="SUPFAM" id="SSF90123">
    <property type="entry name" value="ABC transporter transmembrane region"/>
    <property type="match status" value="1"/>
</dbReference>
<evidence type="ECO:0000313" key="10">
    <source>
        <dbReference type="EMBL" id="CAJ1388178.1"/>
    </source>
</evidence>
<dbReference type="CDD" id="cd03246">
    <property type="entry name" value="ABCC_Protease_Secretion"/>
    <property type="match status" value="1"/>
</dbReference>
<evidence type="ECO:0000256" key="6">
    <source>
        <dbReference type="ARBA" id="ARBA00023136"/>
    </source>
</evidence>
<comment type="subcellular location">
    <subcellularLocation>
        <location evidence="1">Membrane</location>
        <topology evidence="1">Multi-pass membrane protein</topology>
    </subcellularLocation>
</comment>
<feature type="domain" description="ABC transmembrane type-1" evidence="9">
    <location>
        <begin position="23"/>
        <end position="301"/>
    </location>
</feature>
<feature type="domain" description="ABC transporter" evidence="8">
    <location>
        <begin position="331"/>
        <end position="567"/>
    </location>
</feature>
<keyword evidence="5 7" id="KW-1133">Transmembrane helix</keyword>
<dbReference type="GO" id="GO:0016887">
    <property type="term" value="F:ATP hydrolysis activity"/>
    <property type="evidence" value="ECO:0007669"/>
    <property type="project" value="InterPro"/>
</dbReference>
<dbReference type="SUPFAM" id="SSF52540">
    <property type="entry name" value="P-loop containing nucleoside triphosphate hydrolases"/>
    <property type="match status" value="1"/>
</dbReference>
<keyword evidence="2 7" id="KW-0812">Transmembrane</keyword>
<feature type="transmembrane region" description="Helical" evidence="7">
    <location>
        <begin position="251"/>
        <end position="270"/>
    </location>
</feature>
<dbReference type="GO" id="GO:0005524">
    <property type="term" value="F:ATP binding"/>
    <property type="evidence" value="ECO:0007669"/>
    <property type="project" value="UniProtKB-KW"/>
</dbReference>
<dbReference type="InterPro" id="IPR003593">
    <property type="entry name" value="AAA+_ATPase"/>
</dbReference>
<dbReference type="InterPro" id="IPR011527">
    <property type="entry name" value="ABC1_TM_dom"/>
</dbReference>
<dbReference type="InterPro" id="IPR010128">
    <property type="entry name" value="ATPase_T1SS_PrtD-like"/>
</dbReference>
<dbReference type="GO" id="GO:0140359">
    <property type="term" value="F:ABC-type transporter activity"/>
    <property type="evidence" value="ECO:0007669"/>
    <property type="project" value="InterPro"/>
</dbReference>
<name>A0AA36IK27_9DINO</name>
<feature type="transmembrane region" description="Helical" evidence="7">
    <location>
        <begin position="21"/>
        <end position="44"/>
    </location>
</feature>
<dbReference type="InterPro" id="IPR027417">
    <property type="entry name" value="P-loop_NTPase"/>
</dbReference>
<dbReference type="PANTHER" id="PTHR24221:SF248">
    <property type="entry name" value="ABC TRANSPORTER TRANSMEMBRANE REGION"/>
    <property type="match status" value="1"/>
</dbReference>
<dbReference type="Pfam" id="PF00664">
    <property type="entry name" value="ABC_membrane"/>
    <property type="match status" value="1"/>
</dbReference>
<dbReference type="InterPro" id="IPR003439">
    <property type="entry name" value="ABC_transporter-like_ATP-bd"/>
</dbReference>
<dbReference type="GO" id="GO:0030253">
    <property type="term" value="P:protein secretion by the type I secretion system"/>
    <property type="evidence" value="ECO:0007669"/>
    <property type="project" value="InterPro"/>
</dbReference>
<feature type="transmembrane region" description="Helical" evidence="7">
    <location>
        <begin position="137"/>
        <end position="157"/>
    </location>
</feature>
<protein>
    <recommendedName>
        <fullName evidence="12">Type I secretion system permease/ATPase</fullName>
    </recommendedName>
</protein>
<accession>A0AA36IK27</accession>
<keyword evidence="4" id="KW-0067">ATP-binding</keyword>
<proteinExistence type="predicted"/>
<dbReference type="Proteomes" id="UP001178507">
    <property type="component" value="Unassembled WGS sequence"/>
</dbReference>
<evidence type="ECO:0000256" key="4">
    <source>
        <dbReference type="ARBA" id="ARBA00022840"/>
    </source>
</evidence>
<dbReference type="NCBIfam" id="TIGR01842">
    <property type="entry name" value="type_I_sec_PrtD"/>
    <property type="match status" value="1"/>
</dbReference>
<evidence type="ECO:0000313" key="11">
    <source>
        <dbReference type="Proteomes" id="UP001178507"/>
    </source>
</evidence>
<evidence type="ECO:0000256" key="2">
    <source>
        <dbReference type="ARBA" id="ARBA00022692"/>
    </source>
</evidence>
<dbReference type="Gene3D" id="3.40.50.300">
    <property type="entry name" value="P-loop containing nucleotide triphosphate hydrolases"/>
    <property type="match status" value="1"/>
</dbReference>
<dbReference type="Gene3D" id="1.20.1560.10">
    <property type="entry name" value="ABC transporter type 1, transmembrane domain"/>
    <property type="match status" value="1"/>
</dbReference>
<dbReference type="EMBL" id="CAUJNA010001647">
    <property type="protein sequence ID" value="CAJ1388178.1"/>
    <property type="molecule type" value="Genomic_DNA"/>
</dbReference>
<reference evidence="10" key="1">
    <citation type="submission" date="2023-08" db="EMBL/GenBank/DDBJ databases">
        <authorList>
            <person name="Chen Y."/>
            <person name="Shah S."/>
            <person name="Dougan E. K."/>
            <person name="Thang M."/>
            <person name="Chan C."/>
        </authorList>
    </citation>
    <scope>NUCLEOTIDE SEQUENCE</scope>
</reference>
<dbReference type="GO" id="GO:0034040">
    <property type="term" value="F:ATPase-coupled lipid transmembrane transporter activity"/>
    <property type="evidence" value="ECO:0007669"/>
    <property type="project" value="TreeGrafter"/>
</dbReference>
<evidence type="ECO:0000259" key="9">
    <source>
        <dbReference type="PROSITE" id="PS50929"/>
    </source>
</evidence>
<dbReference type="PROSITE" id="PS00211">
    <property type="entry name" value="ABC_TRANSPORTER_1"/>
    <property type="match status" value="1"/>
</dbReference>
<dbReference type="InterPro" id="IPR036640">
    <property type="entry name" value="ABC1_TM_sf"/>
</dbReference>
<evidence type="ECO:0000256" key="5">
    <source>
        <dbReference type="ARBA" id="ARBA00022989"/>
    </source>
</evidence>
<keyword evidence="3" id="KW-0547">Nucleotide-binding</keyword>
<evidence type="ECO:0000256" key="3">
    <source>
        <dbReference type="ARBA" id="ARBA00022741"/>
    </source>
</evidence>
<keyword evidence="11" id="KW-1185">Reference proteome</keyword>
<feature type="transmembrane region" description="Helical" evidence="7">
    <location>
        <begin position="56"/>
        <end position="76"/>
    </location>
</feature>
<evidence type="ECO:0000259" key="8">
    <source>
        <dbReference type="PROSITE" id="PS50893"/>
    </source>
</evidence>
<gene>
    <name evidence="10" type="ORF">EVOR1521_LOCUS14108</name>
</gene>
<dbReference type="AlphaFoldDB" id="A0AA36IK27"/>
<evidence type="ECO:0000256" key="1">
    <source>
        <dbReference type="ARBA" id="ARBA00004141"/>
    </source>
</evidence>
<dbReference type="PANTHER" id="PTHR24221">
    <property type="entry name" value="ATP-BINDING CASSETTE SUB-FAMILY B"/>
    <property type="match status" value="1"/>
</dbReference>
<dbReference type="Pfam" id="PF00005">
    <property type="entry name" value="ABC_tran"/>
    <property type="match status" value="1"/>
</dbReference>
<comment type="caution">
    <text evidence="10">The sequence shown here is derived from an EMBL/GenBank/DDBJ whole genome shotgun (WGS) entry which is preliminary data.</text>
</comment>
<dbReference type="InterPro" id="IPR039421">
    <property type="entry name" value="Type_1_exporter"/>
</dbReference>
<evidence type="ECO:0008006" key="12">
    <source>
        <dbReference type="Google" id="ProtNLM"/>
    </source>
</evidence>
<evidence type="ECO:0000256" key="7">
    <source>
        <dbReference type="SAM" id="Phobius"/>
    </source>
</evidence>